<dbReference type="Proteomes" id="UP000681317">
    <property type="component" value="Chromosome"/>
</dbReference>
<sequence length="245" mass="27777">MPPFSDYIVFADESGDHGLERVNPQYPVFVLSFCIFQKTQYVERVVPAIQRFKLRYFGHDQVVLHERDIRRDLGHFKALKRADAKAAFLEELTGIMRDAEFGLVCSVIDKQRLKRRYAAPRNPYHVALAFGLERVHGYLAARGQSAVTHVVVERRGKREDAELQAEFDRICAGSNFNGAHLPLRLVFAGKQANATGLQMADLVARPVGMRTLRPTQANRAFDALAGKFHRNRRGESKGWGLKVFP</sequence>
<evidence type="ECO:0000313" key="2">
    <source>
        <dbReference type="Proteomes" id="UP000681317"/>
    </source>
</evidence>
<protein>
    <submittedName>
        <fullName evidence="1">3-deoxy-D-manno-octulosonic acid transferase</fullName>
    </submittedName>
</protein>
<accession>A0ABM7Q5A9</accession>
<keyword evidence="2" id="KW-1185">Reference proteome</keyword>
<name>A0ABM7Q5A9_9GAMM</name>
<dbReference type="EMBL" id="AP024545">
    <property type="protein sequence ID" value="BCT92513.1"/>
    <property type="molecule type" value="Genomic_DNA"/>
</dbReference>
<reference evidence="1 2" key="1">
    <citation type="submission" date="2021-03" db="EMBL/GenBank/DDBJ databases">
        <title>Complete Genome Sequences of Two Lysobacter Strains Isolated from Sea Water (Lysobacter caseinilyticus) and Soil (Lysobacter helvus) in South Korea.</title>
        <authorList>
            <person name="Watanabe Y."/>
            <person name="Arakawa K."/>
        </authorList>
    </citation>
    <scope>NUCLEOTIDE SEQUENCE [LARGE SCALE GENOMIC DNA]</scope>
    <source>
        <strain evidence="1 2">KVB24</strain>
    </source>
</reference>
<evidence type="ECO:0000313" key="1">
    <source>
        <dbReference type="EMBL" id="BCT92513.1"/>
    </source>
</evidence>
<gene>
    <name evidence="1" type="ORF">LYSCAS_15370</name>
</gene>
<proteinExistence type="predicted"/>
<dbReference type="Pfam" id="PF12686">
    <property type="entry name" value="DUF3800"/>
    <property type="match status" value="1"/>
</dbReference>
<keyword evidence="1" id="KW-0808">Transferase</keyword>
<dbReference type="RefSeq" id="WP_213437358.1">
    <property type="nucleotide sequence ID" value="NZ_AP024545.1"/>
</dbReference>
<organism evidence="1 2">
    <name type="scientific">Noviluteimonas caseinilytica</name>
    <dbReference type="NCBI Taxonomy" id="2675101"/>
    <lineage>
        <taxon>Bacteria</taxon>
        <taxon>Pseudomonadati</taxon>
        <taxon>Pseudomonadota</taxon>
        <taxon>Gammaproteobacteria</taxon>
        <taxon>Lysobacterales</taxon>
        <taxon>Lysobacteraceae</taxon>
        <taxon>Noviluteimonas</taxon>
    </lineage>
</organism>
<dbReference type="InterPro" id="IPR024524">
    <property type="entry name" value="DUF3800"/>
</dbReference>
<dbReference type="GO" id="GO:0016740">
    <property type="term" value="F:transferase activity"/>
    <property type="evidence" value="ECO:0007669"/>
    <property type="project" value="UniProtKB-KW"/>
</dbReference>